<dbReference type="RefSeq" id="WP_353473846.1">
    <property type="nucleotide sequence ID" value="NZ_CP123384.1"/>
</dbReference>
<dbReference type="PANTHER" id="PTHR43318:SF1">
    <property type="entry name" value="POLYSACCHARIDE BIOSYNTHESIS PROTEIN EPSC-RELATED"/>
    <property type="match status" value="1"/>
</dbReference>
<dbReference type="InterPro" id="IPR051203">
    <property type="entry name" value="Polysaccharide_Synthase-Rel"/>
</dbReference>
<dbReference type="InterPro" id="IPR029063">
    <property type="entry name" value="SAM-dependent_MTases_sf"/>
</dbReference>
<dbReference type="Pfam" id="PF13727">
    <property type="entry name" value="CoA_binding_3"/>
    <property type="match status" value="1"/>
</dbReference>
<evidence type="ECO:0000256" key="2">
    <source>
        <dbReference type="SAM" id="Phobius"/>
    </source>
</evidence>
<feature type="domain" description="Polysaccharide biosynthesis protein CapD-like" evidence="3">
    <location>
        <begin position="263"/>
        <end position="551"/>
    </location>
</feature>
<feature type="transmembrane region" description="Helical" evidence="2">
    <location>
        <begin position="88"/>
        <end position="109"/>
    </location>
</feature>
<dbReference type="Gene3D" id="3.40.50.720">
    <property type="entry name" value="NAD(P)-binding Rossmann-like Domain"/>
    <property type="match status" value="2"/>
</dbReference>
<sequence>MAMVVLAMCLALALNATVRSDLPPLAELTPMITLLMLSGGAISWHLQLPRIKLNAFETRGITRTALFSVLTAIAALVIDLVINPEIMMAVYFNFTILLMVLSVTWRIALRHVTIAIYRRSRPRMRVLIYGAGKTGQQLVAALRHDDVIEPVCFVDDNPTLQTLVVAGLRVHAPSTVKHLIETRNIDRVVLAMPSIRQPELARIAHHLRSIGCEVHALPSFAELVGEGELRKRVSPVSLDDLLGRGRLESELPGVSHAYSGRRILITGAGGSIGSELCRQLLGCKPECIVALDHSELALYTIDKELRDLSKGLNVTPVLGSVLDESLVARVLRQYNIDVVLHAAAYKHLPLVESNVIIGMRNNVLGTKIIAEAAREAGVERFILVSSDKAVRPTNVMGASKRLAELLVQDLATRCTDTRFSMVRFGNVLGSSGSVIPLFEEQIARGGPVTLTDPRVTRYFMTISEAARLVLLAGSFSRGGDVFVLDMGKPVPIRKLARQMIEGAGYTVKDDKHPDGDIEIKVTGLRKGEKLHEELLISTDMLTTPHHKILRAQESYLSEFEIATAMKDLRQAIGEHDEEFAREIIARWVERCEDLPSKSEEKQSL</sequence>
<accession>A0AAU8AKJ3</accession>
<dbReference type="CDD" id="cd05237">
    <property type="entry name" value="UDP_invert_4-6DH_SDR_e"/>
    <property type="match status" value="1"/>
</dbReference>
<dbReference type="Pfam" id="PF02719">
    <property type="entry name" value="Polysacc_synt_2"/>
    <property type="match status" value="1"/>
</dbReference>
<organism evidence="4">
    <name type="scientific">Alloyangia sp. H15</name>
    <dbReference type="NCBI Taxonomy" id="3029062"/>
    <lineage>
        <taxon>Bacteria</taxon>
        <taxon>Pseudomonadati</taxon>
        <taxon>Pseudomonadota</taxon>
        <taxon>Alphaproteobacteria</taxon>
        <taxon>Rhodobacterales</taxon>
        <taxon>Roseobacteraceae</taxon>
        <taxon>Alloyangia</taxon>
    </lineage>
</organism>
<keyword evidence="2" id="KW-0472">Membrane</keyword>
<proteinExistence type="inferred from homology"/>
<dbReference type="EMBL" id="CP123384">
    <property type="protein sequence ID" value="XCC95016.1"/>
    <property type="molecule type" value="Genomic_DNA"/>
</dbReference>
<evidence type="ECO:0000313" key="4">
    <source>
        <dbReference type="EMBL" id="XCC95016.1"/>
    </source>
</evidence>
<keyword evidence="2" id="KW-1133">Transmembrane helix</keyword>
<name>A0AAU8AKJ3_9RHOB</name>
<feature type="transmembrane region" description="Helical" evidence="2">
    <location>
        <begin position="60"/>
        <end position="82"/>
    </location>
</feature>
<protein>
    <submittedName>
        <fullName evidence="4">Nucleoside-diphosphate sugar epimerase/dehydratase</fullName>
    </submittedName>
</protein>
<dbReference type="InterPro" id="IPR036291">
    <property type="entry name" value="NAD(P)-bd_dom_sf"/>
</dbReference>
<evidence type="ECO:0000256" key="1">
    <source>
        <dbReference type="ARBA" id="ARBA00007430"/>
    </source>
</evidence>
<evidence type="ECO:0000259" key="3">
    <source>
        <dbReference type="Pfam" id="PF02719"/>
    </source>
</evidence>
<comment type="similarity">
    <text evidence="1">Belongs to the polysaccharide synthase family.</text>
</comment>
<dbReference type="AlphaFoldDB" id="A0AAU8AKJ3"/>
<dbReference type="InterPro" id="IPR003869">
    <property type="entry name" value="Polysac_CapD-like"/>
</dbReference>
<dbReference type="SUPFAM" id="SSF51735">
    <property type="entry name" value="NAD(P)-binding Rossmann-fold domains"/>
    <property type="match status" value="1"/>
</dbReference>
<dbReference type="PANTHER" id="PTHR43318">
    <property type="entry name" value="UDP-N-ACETYLGLUCOSAMINE 4,6-DEHYDRATASE"/>
    <property type="match status" value="1"/>
</dbReference>
<dbReference type="SUPFAM" id="SSF53335">
    <property type="entry name" value="S-adenosyl-L-methionine-dependent methyltransferases"/>
    <property type="match status" value="1"/>
</dbReference>
<keyword evidence="2" id="KW-0812">Transmembrane</keyword>
<gene>
    <name evidence="4" type="ORF">PVT71_06740</name>
</gene>
<reference evidence="4" key="1">
    <citation type="submission" date="2023-02" db="EMBL/GenBank/DDBJ databases">
        <title>Description and genomic characterization of Salipiger bruguierae sp. nov., isolated from the sediment of mangrove plant Bruguiera sexangula.</title>
        <authorList>
            <person name="Long M."/>
        </authorList>
    </citation>
    <scope>NUCLEOTIDE SEQUENCE</scope>
    <source>
        <strain evidence="4">H15</strain>
    </source>
</reference>